<name>A0A939T9P3_9ACTN</name>
<dbReference type="Proteomes" id="UP000669179">
    <property type="component" value="Unassembled WGS sequence"/>
</dbReference>
<evidence type="ECO:0000313" key="2">
    <source>
        <dbReference type="EMBL" id="MBO2448180.1"/>
    </source>
</evidence>
<evidence type="ECO:0000313" key="3">
    <source>
        <dbReference type="Proteomes" id="UP000669179"/>
    </source>
</evidence>
<feature type="region of interest" description="Disordered" evidence="1">
    <location>
        <begin position="121"/>
        <end position="146"/>
    </location>
</feature>
<sequence length="347" mass="36251">MPKFVVAVMPKAKTTPSRLEVRDSRTGRLIGTHRVTGTHTEFQRVVSAGDGRTFYAVAGVTGKKSCRTDLYRFSLSADGRPQTLIPTGLTMHDRGVTDLAVSPDRTKIAYLYSDDGCGGAPLDTGSGDSGGGNGGSGGDSAGVATPRSLPKVGVGVFDIASRKRSQWTAGSDCSIAGVNWLPHGQGIGFLVGDALDHPDQLRRISPSSPSAVELIKNSALVYRAPEQTSLDAVFPAPDGRTYYFFATRYKAAADKSDPATPSGGDYRYMGPSAAGEPVSAQIVKMSAGSTTLEGVASTTVPDDLSIAILHGEASGRYLLSGDGIVDLQRGGRPRQVTGLRGAEDVAW</sequence>
<gene>
    <name evidence="2" type="ORF">J4573_13835</name>
</gene>
<protein>
    <submittedName>
        <fullName evidence="2">Uncharacterized protein</fullName>
    </submittedName>
</protein>
<organism evidence="2 3">
    <name type="scientific">Actinomadura barringtoniae</name>
    <dbReference type="NCBI Taxonomy" id="1427535"/>
    <lineage>
        <taxon>Bacteria</taxon>
        <taxon>Bacillati</taxon>
        <taxon>Actinomycetota</taxon>
        <taxon>Actinomycetes</taxon>
        <taxon>Streptosporangiales</taxon>
        <taxon>Thermomonosporaceae</taxon>
        <taxon>Actinomadura</taxon>
    </lineage>
</organism>
<evidence type="ECO:0000256" key="1">
    <source>
        <dbReference type="SAM" id="MobiDB-lite"/>
    </source>
</evidence>
<dbReference type="EMBL" id="JAGEOJ010000005">
    <property type="protein sequence ID" value="MBO2448180.1"/>
    <property type="molecule type" value="Genomic_DNA"/>
</dbReference>
<dbReference type="AlphaFoldDB" id="A0A939T9P3"/>
<comment type="caution">
    <text evidence="2">The sequence shown here is derived from an EMBL/GenBank/DDBJ whole genome shotgun (WGS) entry which is preliminary data.</text>
</comment>
<dbReference type="RefSeq" id="WP_208255833.1">
    <property type="nucleotide sequence ID" value="NZ_JAGEOJ010000005.1"/>
</dbReference>
<dbReference type="SUPFAM" id="SSF69322">
    <property type="entry name" value="Tricorn protease domain 2"/>
    <property type="match status" value="1"/>
</dbReference>
<proteinExistence type="predicted"/>
<accession>A0A939T9P3</accession>
<reference evidence="2" key="1">
    <citation type="submission" date="2021-03" db="EMBL/GenBank/DDBJ databases">
        <authorList>
            <person name="Kanchanasin P."/>
            <person name="Saeng-In P."/>
            <person name="Phongsopitanun W."/>
            <person name="Yuki M."/>
            <person name="Kudo T."/>
            <person name="Ohkuma M."/>
            <person name="Tanasupawat S."/>
        </authorList>
    </citation>
    <scope>NUCLEOTIDE SEQUENCE</scope>
    <source>
        <strain evidence="2">GKU 128</strain>
    </source>
</reference>
<feature type="compositionally biased region" description="Gly residues" evidence="1">
    <location>
        <begin position="127"/>
        <end position="140"/>
    </location>
</feature>
<keyword evidence="3" id="KW-1185">Reference proteome</keyword>